<evidence type="ECO:0008006" key="3">
    <source>
        <dbReference type="Google" id="ProtNLM"/>
    </source>
</evidence>
<dbReference type="Gene3D" id="1.10.760.10">
    <property type="entry name" value="Cytochrome c-like domain"/>
    <property type="match status" value="1"/>
</dbReference>
<name>A0ABV7VHC6_9PROT</name>
<evidence type="ECO:0000313" key="1">
    <source>
        <dbReference type="EMBL" id="MFC3676594.1"/>
    </source>
</evidence>
<dbReference type="InterPro" id="IPR036909">
    <property type="entry name" value="Cyt_c-like_dom_sf"/>
</dbReference>
<dbReference type="EMBL" id="JBHRYJ010000002">
    <property type="protein sequence ID" value="MFC3676594.1"/>
    <property type="molecule type" value="Genomic_DNA"/>
</dbReference>
<evidence type="ECO:0000313" key="2">
    <source>
        <dbReference type="Proteomes" id="UP001595711"/>
    </source>
</evidence>
<organism evidence="1 2">
    <name type="scientific">Ferrovibrio xuzhouensis</name>
    <dbReference type="NCBI Taxonomy" id="1576914"/>
    <lineage>
        <taxon>Bacteria</taxon>
        <taxon>Pseudomonadati</taxon>
        <taxon>Pseudomonadota</taxon>
        <taxon>Alphaproteobacteria</taxon>
        <taxon>Rhodospirillales</taxon>
        <taxon>Rhodospirillaceae</taxon>
        <taxon>Ferrovibrio</taxon>
    </lineage>
</organism>
<comment type="caution">
    <text evidence="1">The sequence shown here is derived from an EMBL/GenBank/DDBJ whole genome shotgun (WGS) entry which is preliminary data.</text>
</comment>
<dbReference type="RefSeq" id="WP_379727517.1">
    <property type="nucleotide sequence ID" value="NZ_JBHRYJ010000002.1"/>
</dbReference>
<dbReference type="SUPFAM" id="SSF46626">
    <property type="entry name" value="Cytochrome c"/>
    <property type="match status" value="1"/>
</dbReference>
<accession>A0ABV7VHC6</accession>
<gene>
    <name evidence="1" type="ORF">ACFOOQ_13635</name>
</gene>
<dbReference type="Proteomes" id="UP001595711">
    <property type="component" value="Unassembled WGS sequence"/>
</dbReference>
<sequence length="305" mass="32619">MLSIPAAAGAQSLSGAREWLPPGSLSLDALSLHPEEMQGGGVQQSFYAEYGRLAFRSPMVLGGTASKAGLSCQACHPNGFANEDFFIPGLSDAHGRIDVTQAFWNNRGENHRNDPLTIPSLRGVKSKDRLGHDRRSASLREFTRRVIVTEFGGNEPNPTLLDALVAYQETLQPATVVDRPVTMAGDLADIGRHLNTLAVPLAEENAALSGTIATMVRGQLGFIHERLDGDDLAAARDIVEGWSRGLEEIAGLAVEGKWRPARDRLAALHEAVAAPPAALANAGPRSLYNPVRLKAWLARSPAATQ</sequence>
<reference evidence="2" key="1">
    <citation type="journal article" date="2019" name="Int. J. Syst. Evol. Microbiol.">
        <title>The Global Catalogue of Microorganisms (GCM) 10K type strain sequencing project: providing services to taxonomists for standard genome sequencing and annotation.</title>
        <authorList>
            <consortium name="The Broad Institute Genomics Platform"/>
            <consortium name="The Broad Institute Genome Sequencing Center for Infectious Disease"/>
            <person name="Wu L."/>
            <person name="Ma J."/>
        </authorList>
    </citation>
    <scope>NUCLEOTIDE SEQUENCE [LARGE SCALE GENOMIC DNA]</scope>
    <source>
        <strain evidence="2">KCTC 42182</strain>
    </source>
</reference>
<proteinExistence type="predicted"/>
<keyword evidence="2" id="KW-1185">Reference proteome</keyword>
<protein>
    <recommendedName>
        <fullName evidence="3">Cytochrome c domain-containing protein</fullName>
    </recommendedName>
</protein>